<feature type="region of interest" description="Disordered" evidence="4">
    <location>
        <begin position="691"/>
        <end position="729"/>
    </location>
</feature>
<feature type="compositionally biased region" description="Polar residues" evidence="4">
    <location>
        <begin position="890"/>
        <end position="904"/>
    </location>
</feature>
<comment type="caution">
    <text evidence="6">The sequence shown here is derived from an EMBL/GenBank/DDBJ whole genome shotgun (WGS) entry which is preliminary data.</text>
</comment>
<evidence type="ECO:0000256" key="1">
    <source>
        <dbReference type="ARBA" id="ARBA00004123"/>
    </source>
</evidence>
<feature type="region of interest" description="Disordered" evidence="4">
    <location>
        <begin position="805"/>
        <end position="904"/>
    </location>
</feature>
<evidence type="ECO:0000313" key="7">
    <source>
        <dbReference type="Proteomes" id="UP001153365"/>
    </source>
</evidence>
<dbReference type="InterPro" id="IPR015943">
    <property type="entry name" value="WD40/YVTN_repeat-like_dom_sf"/>
</dbReference>
<gene>
    <name evidence="6" type="ORF">PPACK8108_LOCUS17366</name>
</gene>
<feature type="compositionally biased region" description="Basic and acidic residues" evidence="4">
    <location>
        <begin position="758"/>
        <end position="773"/>
    </location>
</feature>
<accession>A0AAV0B9K6</accession>
<evidence type="ECO:0000259" key="5">
    <source>
        <dbReference type="Pfam" id="PF16755"/>
    </source>
</evidence>
<protein>
    <submittedName>
        <fullName evidence="6">Expressed protein</fullName>
    </submittedName>
</protein>
<reference evidence="6" key="1">
    <citation type="submission" date="2022-06" db="EMBL/GenBank/DDBJ databases">
        <authorList>
            <consortium name="SYNGENTA / RWTH Aachen University"/>
        </authorList>
    </citation>
    <scope>NUCLEOTIDE SEQUENCE</scope>
</reference>
<organism evidence="6 7">
    <name type="scientific">Phakopsora pachyrhizi</name>
    <name type="common">Asian soybean rust disease fungus</name>
    <dbReference type="NCBI Taxonomy" id="170000"/>
    <lineage>
        <taxon>Eukaryota</taxon>
        <taxon>Fungi</taxon>
        <taxon>Dikarya</taxon>
        <taxon>Basidiomycota</taxon>
        <taxon>Pucciniomycotina</taxon>
        <taxon>Pucciniomycetes</taxon>
        <taxon>Pucciniales</taxon>
        <taxon>Phakopsoraceae</taxon>
        <taxon>Phakopsora</taxon>
    </lineage>
</organism>
<feature type="compositionally biased region" description="Polar residues" evidence="4">
    <location>
        <begin position="691"/>
        <end position="719"/>
    </location>
</feature>
<dbReference type="Proteomes" id="UP001153365">
    <property type="component" value="Unassembled WGS sequence"/>
</dbReference>
<dbReference type="EMBL" id="CALTRL010004853">
    <property type="protein sequence ID" value="CAH7683699.1"/>
    <property type="molecule type" value="Genomic_DNA"/>
</dbReference>
<sequence>MEAEERDAQGILSLEPYKSMINLRISKPFLSLPSHRFSLLAISDRFGWVIAASNPDEDKSSGSGFILASKEELENILEEAEETVEFDYLKAAAFIPTSSFSANDSSTITHLSFAAYDQIIIVAISDGSVHLFLLQDIVANKSLKPLKCIQKPVKNSLSILSANPSKGGEISGVVTLVYSDGTAKMIDCYNDQTYWTASSVTAADWSPMGKRLCVGYCDGSLEYIDLGGVSKGKILPPPQVREQGLLVLHIKWFSQKDFLITFSTPVGQDSLVYHEIYSLHLTRLTASPDHTFSRIVDINPSDGDLDLPPNVLAGTLKMIPEAGLKTLFLISCTNCSDLTAIGYGPDDKPVRLILDEDQRPTLPSSEEDFSSTSPLGFVASHSPKLGTPLIWCITNDGVLAFWKVKLLAEAMGSVTDVWDGALNKIEDILKVPEAGTLAPLPSQDLISTKSSSAADQSHEKVVIGTSNSSTVTKFDSVAPVVNAFGSITSFESTKLASSLAPAFSTTTALASSLPSKPASSQVPSAFGVSSFGQTSLAGKPKSTSKSAALGFGISSFGTTAFNTPGFGVSPFGSKLESTSTSNPSTTQTGFSSFATVGNDSSLNNSGYSIGGFAQFSSGENSSFLDVAPDAASTSIFDQPDDRQSSSTESPDTSGLIAKYSFSSSSFVNSVKGGAQSFRSTFPQDGPVESVLSSKYQTENTPSSSLIQSNNFEDGQSDKTPSPPLNPQSATELHNIKLPVTLGSHFAFDLSLEPLASKKSDDSLTNEKHTKGDSEVSTLPPSSAPITSCIAFGSSRVDLLTPQTEKFPQGKEEYQNSTSQLAQINEKAPSPSPPDGNPILKVSTIQLKPTDERQKTPENLKTYPQETNASPDESGSDLDLEKYLDSELDEISSQGSDVSVFQNQI</sequence>
<feature type="region of interest" description="Disordered" evidence="4">
    <location>
        <begin position="633"/>
        <end position="653"/>
    </location>
</feature>
<dbReference type="Gene3D" id="2.130.10.10">
    <property type="entry name" value="YVTN repeat-like/Quinoprotein amine dehydrogenase"/>
    <property type="match status" value="1"/>
</dbReference>
<feature type="domain" description="Nucleoporin Nup159/Nup146 N-terminal" evidence="5">
    <location>
        <begin position="33"/>
        <end position="378"/>
    </location>
</feature>
<evidence type="ECO:0000256" key="2">
    <source>
        <dbReference type="ARBA" id="ARBA00022448"/>
    </source>
</evidence>
<dbReference type="SUPFAM" id="SSF117289">
    <property type="entry name" value="Nucleoporin domain"/>
    <property type="match status" value="1"/>
</dbReference>
<feature type="region of interest" description="Disordered" evidence="4">
    <location>
        <begin position="758"/>
        <end position="784"/>
    </location>
</feature>
<comment type="subcellular location">
    <subcellularLocation>
        <location evidence="1">Nucleus</location>
    </subcellularLocation>
</comment>
<feature type="compositionally biased region" description="Polar residues" evidence="4">
    <location>
        <begin position="858"/>
        <end position="872"/>
    </location>
</feature>
<dbReference type="Pfam" id="PF16755">
    <property type="entry name" value="Beta-prop_NUP159_NUP214"/>
    <property type="match status" value="1"/>
</dbReference>
<keyword evidence="2" id="KW-0813">Transport</keyword>
<dbReference type="InterPro" id="IPR039462">
    <property type="entry name" value="Nup159/Nup146_N"/>
</dbReference>
<keyword evidence="7" id="KW-1185">Reference proteome</keyword>
<feature type="compositionally biased region" description="Basic and acidic residues" evidence="4">
    <location>
        <begin position="848"/>
        <end position="857"/>
    </location>
</feature>
<evidence type="ECO:0000256" key="4">
    <source>
        <dbReference type="SAM" id="MobiDB-lite"/>
    </source>
</evidence>
<proteinExistence type="predicted"/>
<keyword evidence="3" id="KW-0539">Nucleus</keyword>
<dbReference type="AlphaFoldDB" id="A0AAV0B9K6"/>
<evidence type="ECO:0000313" key="6">
    <source>
        <dbReference type="EMBL" id="CAH7683699.1"/>
    </source>
</evidence>
<name>A0AAV0B9K6_PHAPC</name>
<evidence type="ECO:0000256" key="3">
    <source>
        <dbReference type="ARBA" id="ARBA00023242"/>
    </source>
</evidence>
<feature type="compositionally biased region" description="Polar residues" evidence="4">
    <location>
        <begin position="774"/>
        <end position="784"/>
    </location>
</feature>
<dbReference type="GO" id="GO:0005634">
    <property type="term" value="C:nucleus"/>
    <property type="evidence" value="ECO:0007669"/>
    <property type="project" value="UniProtKB-SubCell"/>
</dbReference>